<feature type="domain" description="FLYWCH-type" evidence="5">
    <location>
        <begin position="6"/>
        <end position="49"/>
    </location>
</feature>
<organism evidence="6 7">
    <name type="scientific">Meloidogyne incognita</name>
    <name type="common">Southern root-knot nematode worm</name>
    <name type="synonym">Oxyuris incognita</name>
    <dbReference type="NCBI Taxonomy" id="6306"/>
    <lineage>
        <taxon>Eukaryota</taxon>
        <taxon>Metazoa</taxon>
        <taxon>Ecdysozoa</taxon>
        <taxon>Nematoda</taxon>
        <taxon>Chromadorea</taxon>
        <taxon>Rhabditida</taxon>
        <taxon>Tylenchina</taxon>
        <taxon>Tylenchomorpha</taxon>
        <taxon>Tylenchoidea</taxon>
        <taxon>Meloidogynidae</taxon>
        <taxon>Meloidogyninae</taxon>
        <taxon>Meloidogyne</taxon>
        <taxon>Meloidogyne incognita group</taxon>
    </lineage>
</organism>
<evidence type="ECO:0000313" key="6">
    <source>
        <dbReference type="Proteomes" id="UP000887563"/>
    </source>
</evidence>
<keyword evidence="3" id="KW-0862">Zinc</keyword>
<dbReference type="GO" id="GO:0008270">
    <property type="term" value="F:zinc ion binding"/>
    <property type="evidence" value="ECO:0007669"/>
    <property type="project" value="UniProtKB-KW"/>
</dbReference>
<dbReference type="InterPro" id="IPR007588">
    <property type="entry name" value="Znf_FLYWCH"/>
</dbReference>
<dbReference type="Pfam" id="PF04500">
    <property type="entry name" value="FLYWCH"/>
    <property type="match status" value="1"/>
</dbReference>
<dbReference type="Gene3D" id="2.20.25.240">
    <property type="match status" value="1"/>
</dbReference>
<evidence type="ECO:0000256" key="4">
    <source>
        <dbReference type="SAM" id="Coils"/>
    </source>
</evidence>
<keyword evidence="2" id="KW-0863">Zinc-finger</keyword>
<evidence type="ECO:0000259" key="5">
    <source>
        <dbReference type="Pfam" id="PF04500"/>
    </source>
</evidence>
<accession>A0A914LYY1</accession>
<keyword evidence="4" id="KW-0175">Coiled coil</keyword>
<reference evidence="7" key="1">
    <citation type="submission" date="2022-11" db="UniProtKB">
        <authorList>
            <consortium name="WormBaseParasite"/>
        </authorList>
    </citation>
    <scope>IDENTIFICATION</scope>
</reference>
<evidence type="ECO:0000256" key="1">
    <source>
        <dbReference type="ARBA" id="ARBA00022723"/>
    </source>
</evidence>
<dbReference type="AlphaFoldDB" id="A0A914LYY1"/>
<dbReference type="Proteomes" id="UP000887563">
    <property type="component" value="Unplaced"/>
</dbReference>
<evidence type="ECO:0000256" key="2">
    <source>
        <dbReference type="ARBA" id="ARBA00022771"/>
    </source>
</evidence>
<dbReference type="WBParaSite" id="Minc3s01062g20331">
    <property type="protein sequence ID" value="Minc3s01062g20331"/>
    <property type="gene ID" value="Minc3s01062g20331"/>
</dbReference>
<protein>
    <submittedName>
        <fullName evidence="7">FLYWCH-type domain-containing protein</fullName>
    </submittedName>
</protein>
<evidence type="ECO:0000313" key="7">
    <source>
        <dbReference type="WBParaSite" id="Minc3s01062g20331"/>
    </source>
</evidence>
<evidence type="ECO:0000256" key="3">
    <source>
        <dbReference type="ARBA" id="ARBA00022833"/>
    </source>
</evidence>
<feature type="coiled-coil region" evidence="4">
    <location>
        <begin position="67"/>
        <end position="104"/>
    </location>
</feature>
<proteinExistence type="predicted"/>
<sequence>MKLAVYKKTTKGRNYLIYDGYEYYYKEQRKNWLCKKNYEVGCNGRLRKNKNGFYLVMDHTCIKKSKTEKTKQNFKKLKETKQQLKAENNRKDEEIKNVNKLSEKKISFQS</sequence>
<name>A0A914LYY1_MELIC</name>
<keyword evidence="6" id="KW-1185">Reference proteome</keyword>
<keyword evidence="1" id="KW-0479">Metal-binding</keyword>